<dbReference type="InterPro" id="IPR008271">
    <property type="entry name" value="Ser/Thr_kinase_AS"/>
</dbReference>
<feature type="domain" description="Protein kinase" evidence="2">
    <location>
        <begin position="134"/>
        <end position="376"/>
    </location>
</feature>
<feature type="domain" description="Protein kinase" evidence="2">
    <location>
        <begin position="834"/>
        <end position="1102"/>
    </location>
</feature>
<name>A0A8H5D6T4_9AGAR</name>
<comment type="caution">
    <text evidence="3">The sequence shown here is derived from an EMBL/GenBank/DDBJ whole genome shotgun (WGS) entry which is preliminary data.</text>
</comment>
<proteinExistence type="predicted"/>
<evidence type="ECO:0000259" key="2">
    <source>
        <dbReference type="PROSITE" id="PS50011"/>
    </source>
</evidence>
<evidence type="ECO:0000256" key="1">
    <source>
        <dbReference type="SAM" id="MobiDB-lite"/>
    </source>
</evidence>
<feature type="domain" description="Protein kinase" evidence="2">
    <location>
        <begin position="464"/>
        <end position="721"/>
    </location>
</feature>
<dbReference type="Pfam" id="PF00069">
    <property type="entry name" value="Pkinase"/>
    <property type="match status" value="2"/>
</dbReference>
<dbReference type="InterPro" id="IPR001245">
    <property type="entry name" value="Ser-Thr/Tyr_kinase_cat_dom"/>
</dbReference>
<gene>
    <name evidence="3" type="ORF">D9756_005574</name>
</gene>
<dbReference type="InterPro" id="IPR011009">
    <property type="entry name" value="Kinase-like_dom_sf"/>
</dbReference>
<dbReference type="GO" id="GO:0004674">
    <property type="term" value="F:protein serine/threonine kinase activity"/>
    <property type="evidence" value="ECO:0007669"/>
    <property type="project" value="TreeGrafter"/>
</dbReference>
<dbReference type="EMBL" id="JAACJO010000008">
    <property type="protein sequence ID" value="KAF5354620.1"/>
    <property type="molecule type" value="Genomic_DNA"/>
</dbReference>
<dbReference type="PROSITE" id="PS50011">
    <property type="entry name" value="PROTEIN_KINASE_DOM"/>
    <property type="match status" value="3"/>
</dbReference>
<dbReference type="Gene3D" id="1.10.510.10">
    <property type="entry name" value="Transferase(Phosphotransferase) domain 1"/>
    <property type="match status" value="3"/>
</dbReference>
<evidence type="ECO:0000313" key="4">
    <source>
        <dbReference type="Proteomes" id="UP000559027"/>
    </source>
</evidence>
<keyword evidence="4" id="KW-1185">Reference proteome</keyword>
<dbReference type="PANTHER" id="PTHR44329:SF214">
    <property type="entry name" value="PROTEIN KINASE DOMAIN-CONTAINING PROTEIN"/>
    <property type="match status" value="1"/>
</dbReference>
<dbReference type="Proteomes" id="UP000559027">
    <property type="component" value="Unassembled WGS sequence"/>
</dbReference>
<feature type="compositionally biased region" description="Basic and acidic residues" evidence="1">
    <location>
        <begin position="1039"/>
        <end position="1058"/>
    </location>
</feature>
<dbReference type="GO" id="GO:0005524">
    <property type="term" value="F:ATP binding"/>
    <property type="evidence" value="ECO:0007669"/>
    <property type="project" value="InterPro"/>
</dbReference>
<dbReference type="PROSITE" id="PS00108">
    <property type="entry name" value="PROTEIN_KINASE_ST"/>
    <property type="match status" value="1"/>
</dbReference>
<dbReference type="InterPro" id="IPR000719">
    <property type="entry name" value="Prot_kinase_dom"/>
</dbReference>
<dbReference type="SMART" id="SM00220">
    <property type="entry name" value="S_TKc"/>
    <property type="match status" value="2"/>
</dbReference>
<reference evidence="3 4" key="1">
    <citation type="journal article" date="2020" name="ISME J.">
        <title>Uncovering the hidden diversity of litter-decomposition mechanisms in mushroom-forming fungi.</title>
        <authorList>
            <person name="Floudas D."/>
            <person name="Bentzer J."/>
            <person name="Ahren D."/>
            <person name="Johansson T."/>
            <person name="Persson P."/>
            <person name="Tunlid A."/>
        </authorList>
    </citation>
    <scope>NUCLEOTIDE SEQUENCE [LARGE SCALE GENOMIC DNA]</scope>
    <source>
        <strain evidence="3 4">CBS 146.42</strain>
    </source>
</reference>
<dbReference type="AlphaFoldDB" id="A0A8H5D6T4"/>
<dbReference type="PANTHER" id="PTHR44329">
    <property type="entry name" value="SERINE/THREONINE-PROTEIN KINASE TNNI3K-RELATED"/>
    <property type="match status" value="1"/>
</dbReference>
<dbReference type="SUPFAM" id="SSF56112">
    <property type="entry name" value="Protein kinase-like (PK-like)"/>
    <property type="match status" value="3"/>
</dbReference>
<dbReference type="InterPro" id="IPR051681">
    <property type="entry name" value="Ser/Thr_Kinases-Pseudokinases"/>
</dbReference>
<feature type="region of interest" description="Disordered" evidence="1">
    <location>
        <begin position="1039"/>
        <end position="1063"/>
    </location>
</feature>
<organism evidence="3 4">
    <name type="scientific">Leucocoprinus leucothites</name>
    <dbReference type="NCBI Taxonomy" id="201217"/>
    <lineage>
        <taxon>Eukaryota</taxon>
        <taxon>Fungi</taxon>
        <taxon>Dikarya</taxon>
        <taxon>Basidiomycota</taxon>
        <taxon>Agaricomycotina</taxon>
        <taxon>Agaricomycetes</taxon>
        <taxon>Agaricomycetidae</taxon>
        <taxon>Agaricales</taxon>
        <taxon>Agaricineae</taxon>
        <taxon>Agaricaceae</taxon>
        <taxon>Leucocoprinus</taxon>
    </lineage>
</organism>
<evidence type="ECO:0000313" key="3">
    <source>
        <dbReference type="EMBL" id="KAF5354620.1"/>
    </source>
</evidence>
<dbReference type="Pfam" id="PF07714">
    <property type="entry name" value="PK_Tyr_Ser-Thr"/>
    <property type="match status" value="1"/>
</dbReference>
<accession>A0A8H5D6T4</accession>
<dbReference type="OrthoDB" id="4062651at2759"/>
<protein>
    <recommendedName>
        <fullName evidence="2">Protein kinase domain-containing protein</fullName>
    </recommendedName>
</protein>
<sequence>MGFARVLCHRYPPILRYSSICLPAYRRAQVMVSSQSSEQETSTPVYNPPNETDVLAALRQLVSRVDSESRMEELVTKSQGLNVEDSQLLIGCLNMLFSKALDKNVVQAKNRVHVWHSLIKTASSTKLFARHHVLNPQHVVSEGDNTGVYKIHDEPPTRVKVLVRANDAHVLYSEAFTSWVHLSHPNILPLYAIVFGGEDLPSLVSPYIASANLCQYTQEHPDVSCMPLISDVVNGLDYIHLLDMVHGGLHPKTVLVSHDGRAVITEFSTLSVDSIPLPIRYSAPELLEDDDVRRTKAADMWSFACLCYEVLSGNAPFCQLSSDLKAGIAIAKGNKPDRPKDGGIDEGDTIWQLMLACWEYEPEDRPSCLKVQQIFLGMNIQDDRPAAKPMICPELLTGLAVDLDLVRTNLTQVLGSDHPFSLRVPKNLRDLVLRVAPNPTKLKAAAAAVNKLSPDDTQLFLDFLDLSYKLNGVQYDPVPIAEDSLSKAYKGRGLNIRVNVIIDPSVVGRFLKLSPLWSHVTHPNTLQLHGIFHEGPNESPHYCFVTPLWIGNLHTYAPSLTQRARLPLISDVINGLSYIHGRRTVYSNIILRGESVMILDNGRAVLINSAMTSIFIESGLAVQTRKLRFTCPEAHVYSQMSDIWSFGCLCYEVLSGKLPYYQYTEDAEIRLAVSRGELPRRPDGTEDGTEEIDDQAWDLITKCCSLNRSNRPWASKVQELIASWEIEDDRPKANQISGTDISLMRSLRPNTDFHRAELLRSPLSKLVQSRIRDVAAVAVELPPGDIRTLVNFLDLALKDHLFISEDHNRTLALLAKITSSTHIFPQRYEVRNIKYSPTPIAEGGYGTVHRGIDFNVCVKVTVKVDLKTLTPWIRELILWAHSSHPNILPFYGVLLEGGSDLNQRISLVSPFMKNGNLHDYAPYLPQKFRFPLISDVANGLHYLHGLGIIHGDLKGENVLISDQGRGLITDFGTTQITTATTATTGLVVPTTLRFAAPEVVLSSGQPTKERDIWAFGCVLSRKLPYYQYAQNVQVSTALARKEPPKRPGVADHNSKGISDDFDWDDDEEDWDAIDDQAWSLVARCCAPEPEDRLGVLGIQELIKDMKIWDDRPAAKAVPGTEIFAVQSTPVIDLNRVGELLDQLQGAVATAERDSEFLFVELYNSL</sequence>